<dbReference type="PRINTS" id="PR00992">
    <property type="entry name" value="ALARACEMASE"/>
</dbReference>
<evidence type="ECO:0000256" key="10">
    <source>
        <dbReference type="SAM" id="MobiDB-lite"/>
    </source>
</evidence>
<feature type="region of interest" description="Disordered" evidence="10">
    <location>
        <begin position="402"/>
        <end position="421"/>
    </location>
</feature>
<evidence type="ECO:0000313" key="12">
    <source>
        <dbReference type="EMBL" id="NPT30201.1"/>
    </source>
</evidence>
<dbReference type="NCBIfam" id="TIGR00492">
    <property type="entry name" value="alr"/>
    <property type="match status" value="1"/>
</dbReference>
<evidence type="ECO:0000256" key="5">
    <source>
        <dbReference type="ARBA" id="ARBA00022898"/>
    </source>
</evidence>
<evidence type="ECO:0000256" key="2">
    <source>
        <dbReference type="ARBA" id="ARBA00004418"/>
    </source>
</evidence>
<feature type="signal peptide" evidence="9">
    <location>
        <begin position="1"/>
        <end position="22"/>
    </location>
</feature>
<feature type="disulfide bond" evidence="9">
    <location>
        <begin position="70"/>
        <end position="96"/>
    </location>
</feature>
<comment type="similarity">
    <text evidence="8 9">Belongs to the alanine racemase family. Bsr subfamily.</text>
</comment>
<dbReference type="InterPro" id="IPR043698">
    <property type="entry name" value="Racemase_Bsr/Lyr"/>
</dbReference>
<dbReference type="InterPro" id="IPR009006">
    <property type="entry name" value="Ala_racemase/Decarboxylase_C"/>
</dbReference>
<dbReference type="InterPro" id="IPR029066">
    <property type="entry name" value="PLP-binding_barrel"/>
</dbReference>
<comment type="function">
    <text evidence="9">Amino-acid racemase able to utilize a broad range of substrates.</text>
</comment>
<protein>
    <recommendedName>
        <fullName evidence="9">Broad specificity amino-acid racemase</fullName>
        <ecNumber evidence="9">5.1.1.10</ecNumber>
    </recommendedName>
</protein>
<dbReference type="SMART" id="SM01005">
    <property type="entry name" value="Ala_racemase_C"/>
    <property type="match status" value="1"/>
</dbReference>
<dbReference type="InterPro" id="IPR000821">
    <property type="entry name" value="Ala_racemase"/>
</dbReference>
<dbReference type="PROSITE" id="PS00395">
    <property type="entry name" value="ALANINE_RACEMASE"/>
    <property type="match status" value="1"/>
</dbReference>
<evidence type="ECO:0000256" key="8">
    <source>
        <dbReference type="ARBA" id="ARBA00023456"/>
    </source>
</evidence>
<comment type="caution">
    <text evidence="12">The sequence shown here is derived from an EMBL/GenBank/DDBJ whole genome shotgun (WGS) entry which is preliminary data.</text>
</comment>
<feature type="modified residue" description="N6-(pyridoxal phosphate)lysine" evidence="9">
    <location>
        <position position="74"/>
    </location>
</feature>
<dbReference type="HAMAP" id="MF_02212">
    <property type="entry name" value="Bsr_racemase"/>
    <property type="match status" value="1"/>
</dbReference>
<feature type="active site" description="Proton acceptor" evidence="9">
    <location>
        <position position="74"/>
    </location>
</feature>
<dbReference type="Gene3D" id="3.20.20.10">
    <property type="entry name" value="Alanine racemase"/>
    <property type="match status" value="1"/>
</dbReference>
<dbReference type="Pfam" id="PF00842">
    <property type="entry name" value="Ala_racemase_C"/>
    <property type="match status" value="1"/>
</dbReference>
<evidence type="ECO:0000256" key="6">
    <source>
        <dbReference type="ARBA" id="ARBA00023157"/>
    </source>
</evidence>
<dbReference type="EC" id="5.1.1.10" evidence="9"/>
<dbReference type="RefSeq" id="WP_125749447.1">
    <property type="nucleotide sequence ID" value="NZ_CP034367.1"/>
</dbReference>
<evidence type="ECO:0000259" key="11">
    <source>
        <dbReference type="SMART" id="SM01005"/>
    </source>
</evidence>
<evidence type="ECO:0000256" key="3">
    <source>
        <dbReference type="ARBA" id="ARBA00022729"/>
    </source>
</evidence>
<keyword evidence="7 9" id="KW-0413">Isomerase</keyword>
<dbReference type="SUPFAM" id="SSF50621">
    <property type="entry name" value="Alanine racemase C-terminal domain-like"/>
    <property type="match status" value="1"/>
</dbReference>
<evidence type="ECO:0000256" key="9">
    <source>
        <dbReference type="HAMAP-Rule" id="MF_02212"/>
    </source>
</evidence>
<dbReference type="PANTHER" id="PTHR30511:SF0">
    <property type="entry name" value="ALANINE RACEMASE, CATABOLIC-RELATED"/>
    <property type="match status" value="1"/>
</dbReference>
<keyword evidence="13" id="KW-1185">Reference proteome</keyword>
<comment type="catalytic activity">
    <reaction evidence="9">
        <text>L-lysine = D-lysine</text>
        <dbReference type="Rhea" id="RHEA:22864"/>
        <dbReference type="ChEBI" id="CHEBI:32551"/>
        <dbReference type="ChEBI" id="CHEBI:32557"/>
    </reaction>
</comment>
<feature type="active site" description="Proton acceptor" evidence="9">
    <location>
        <position position="299"/>
    </location>
</feature>
<feature type="binding site" evidence="9">
    <location>
        <position position="173"/>
    </location>
    <ligand>
        <name>substrate</name>
    </ligand>
</feature>
<comment type="catalytic activity">
    <reaction evidence="9">
        <text>L-arginine = D-arginine</text>
        <dbReference type="Rhea" id="RHEA:18069"/>
        <dbReference type="ChEBI" id="CHEBI:32682"/>
        <dbReference type="ChEBI" id="CHEBI:32689"/>
    </reaction>
</comment>
<feature type="compositionally biased region" description="Acidic residues" evidence="10">
    <location>
        <begin position="410"/>
        <end position="421"/>
    </location>
</feature>
<organism evidence="12 13">
    <name type="scientific">Vreelandella venusta</name>
    <dbReference type="NCBI Taxonomy" id="44935"/>
    <lineage>
        <taxon>Bacteria</taxon>
        <taxon>Pseudomonadati</taxon>
        <taxon>Pseudomonadota</taxon>
        <taxon>Gammaproteobacteria</taxon>
        <taxon>Oceanospirillales</taxon>
        <taxon>Halomonadaceae</taxon>
        <taxon>Vreelandella</taxon>
    </lineage>
</organism>
<dbReference type="PANTHER" id="PTHR30511">
    <property type="entry name" value="ALANINE RACEMASE"/>
    <property type="match status" value="1"/>
</dbReference>
<dbReference type="Proteomes" id="UP001318401">
    <property type="component" value="Unassembled WGS sequence"/>
</dbReference>
<keyword evidence="4 9" id="KW-0574">Periplasm</keyword>
<evidence type="ECO:0000256" key="1">
    <source>
        <dbReference type="ARBA" id="ARBA00001933"/>
    </source>
</evidence>
<keyword evidence="3 9" id="KW-0732">Signal</keyword>
<dbReference type="Gene3D" id="2.40.37.10">
    <property type="entry name" value="Lyase, Ornithine Decarboxylase, Chain A, domain 1"/>
    <property type="match status" value="1"/>
</dbReference>
<dbReference type="InterPro" id="IPR020622">
    <property type="entry name" value="Ala_racemase_pyridoxalP-BS"/>
</dbReference>
<dbReference type="Pfam" id="PF01168">
    <property type="entry name" value="Ala_racemase_N"/>
    <property type="match status" value="1"/>
</dbReference>
<accession>A0ABX2BA99</accession>
<proteinExistence type="inferred from homology"/>
<comment type="catalytic activity">
    <reaction evidence="9">
        <text>an L-alpha-amino acid = a D-alpha-amino acid</text>
        <dbReference type="Rhea" id="RHEA:18317"/>
        <dbReference type="ChEBI" id="CHEBI:59869"/>
        <dbReference type="ChEBI" id="CHEBI:59871"/>
        <dbReference type="EC" id="5.1.1.10"/>
    </reaction>
</comment>
<comment type="cofactor">
    <cofactor evidence="1 9">
        <name>pyridoxal 5'-phosphate</name>
        <dbReference type="ChEBI" id="CHEBI:597326"/>
    </cofactor>
</comment>
<dbReference type="SUPFAM" id="SSF51419">
    <property type="entry name" value="PLP-binding barrel"/>
    <property type="match status" value="1"/>
</dbReference>
<feature type="chain" id="PRO_5044909591" description="Broad specificity amino-acid racemase" evidence="9">
    <location>
        <begin position="23"/>
        <end position="421"/>
    </location>
</feature>
<evidence type="ECO:0000313" key="13">
    <source>
        <dbReference type="Proteomes" id="UP001318401"/>
    </source>
</evidence>
<feature type="binding site" evidence="9">
    <location>
        <position position="347"/>
    </location>
    <ligand>
        <name>substrate</name>
    </ligand>
</feature>
<feature type="domain" description="Alanine racemase C-terminal" evidence="11">
    <location>
        <begin position="278"/>
        <end position="406"/>
    </location>
</feature>
<gene>
    <name evidence="12" type="primary">alr</name>
    <name evidence="12" type="ORF">DDR56_06425</name>
</gene>
<dbReference type="CDD" id="cd06826">
    <property type="entry name" value="PLPDE_III_AR2"/>
    <property type="match status" value="1"/>
</dbReference>
<reference evidence="12 13" key="1">
    <citation type="submission" date="2018-04" db="EMBL/GenBank/DDBJ databases">
        <authorList>
            <person name="Li G."/>
            <person name="Du W."/>
            <person name="Bai Y."/>
        </authorList>
    </citation>
    <scope>NUCLEOTIDE SEQUENCE [LARGE SCALE GENOMIC DNA]</scope>
    <source>
        <strain evidence="12 13">YYYZ-3</strain>
    </source>
</reference>
<evidence type="ECO:0000256" key="7">
    <source>
        <dbReference type="ARBA" id="ARBA00023235"/>
    </source>
</evidence>
<dbReference type="InterPro" id="IPR011079">
    <property type="entry name" value="Ala_racemase_C"/>
</dbReference>
<keyword evidence="5 9" id="KW-0663">Pyridoxal phosphate</keyword>
<dbReference type="EMBL" id="QDKN01000002">
    <property type="protein sequence ID" value="NPT30201.1"/>
    <property type="molecule type" value="Genomic_DNA"/>
</dbReference>
<name>A0ABX2BA99_9GAMM</name>
<dbReference type="NCBIfam" id="NF009879">
    <property type="entry name" value="PRK13340.1-4"/>
    <property type="match status" value="1"/>
</dbReference>
<evidence type="ECO:0000256" key="4">
    <source>
        <dbReference type="ARBA" id="ARBA00022764"/>
    </source>
</evidence>
<sequence length="421" mass="45354" precursor="true">MKYPLTLLAAAVAATVTTTSYAAPLLSDQALLVDSPEHLSANAWVEISQSAFEGNVRGVLELLGEEAELCAIMKADAYGHGIANLMPSVIALGIPCIGVASNEEARVVRASGFDGRLMRVRSATPEEVRGAFDYGMEELFGDITAARQASSDAAEAGVTLRYHLGLNAGGMGRNGMALDSEAGRQEALELQDLASLELVGIMTHFAFEDEDFVRQGLAAFHEQSDWLIETANLDREALTLHAANSFTTMEVPEARLDMVRPGGLLYGDLPHYEQFKPVMSFRTRVASVNDYAQGSGVGYDNVRVLERDSLLANLPVGYSDGYRRVFTDAAFVLVNGERVPVMGKVSMNTTMVDVTDVEGVAPGDEVVLYGLQGDERITIGELEDLNGALLADLYTVWGNSNPKVLRPSDSDTETETETDSE</sequence>
<comment type="subcellular location">
    <subcellularLocation>
        <location evidence="2 9">Periplasm</location>
    </subcellularLocation>
</comment>
<keyword evidence="6 9" id="KW-1015">Disulfide bond</keyword>
<dbReference type="InterPro" id="IPR001608">
    <property type="entry name" value="Ala_racemase_N"/>
</dbReference>